<evidence type="ECO:0000256" key="4">
    <source>
        <dbReference type="ARBA" id="ARBA00023163"/>
    </source>
</evidence>
<dbReference type="NCBIfam" id="TIGR02937">
    <property type="entry name" value="sigma70-ECF"/>
    <property type="match status" value="1"/>
</dbReference>
<dbReference type="Gene3D" id="1.20.120.1810">
    <property type="match status" value="1"/>
</dbReference>
<evidence type="ECO:0000256" key="2">
    <source>
        <dbReference type="ARBA" id="ARBA00023082"/>
    </source>
</evidence>
<dbReference type="PROSITE" id="PS00715">
    <property type="entry name" value="SIGMA70_1"/>
    <property type="match status" value="1"/>
</dbReference>
<proteinExistence type="predicted"/>
<keyword evidence="3" id="KW-0238">DNA-binding</keyword>
<organism evidence="6 7">
    <name type="scientific">Angustibacter luteus</name>
    <dbReference type="NCBI Taxonomy" id="658456"/>
    <lineage>
        <taxon>Bacteria</taxon>
        <taxon>Bacillati</taxon>
        <taxon>Actinomycetota</taxon>
        <taxon>Actinomycetes</taxon>
        <taxon>Kineosporiales</taxon>
        <taxon>Kineosporiaceae</taxon>
    </lineage>
</organism>
<dbReference type="PANTHER" id="PTHR30385">
    <property type="entry name" value="SIGMA FACTOR F FLAGELLAR"/>
    <property type="match status" value="1"/>
</dbReference>
<dbReference type="Pfam" id="PF04539">
    <property type="entry name" value="Sigma70_r3"/>
    <property type="match status" value="1"/>
</dbReference>
<evidence type="ECO:0000313" key="6">
    <source>
        <dbReference type="EMBL" id="MFC6009022.1"/>
    </source>
</evidence>
<accession>A0ABW1JJH9</accession>
<dbReference type="Gene3D" id="1.10.10.10">
    <property type="entry name" value="Winged helix-like DNA-binding domain superfamily/Winged helix DNA-binding domain"/>
    <property type="match status" value="2"/>
</dbReference>
<dbReference type="InterPro" id="IPR007630">
    <property type="entry name" value="RNA_pol_sigma70_r4"/>
</dbReference>
<dbReference type="Pfam" id="PF04545">
    <property type="entry name" value="Sigma70_r4"/>
    <property type="match status" value="1"/>
</dbReference>
<reference evidence="7" key="1">
    <citation type="journal article" date="2019" name="Int. J. Syst. Evol. Microbiol.">
        <title>The Global Catalogue of Microorganisms (GCM) 10K type strain sequencing project: providing services to taxonomists for standard genome sequencing and annotation.</title>
        <authorList>
            <consortium name="The Broad Institute Genomics Platform"/>
            <consortium name="The Broad Institute Genome Sequencing Center for Infectious Disease"/>
            <person name="Wu L."/>
            <person name="Ma J."/>
        </authorList>
    </citation>
    <scope>NUCLEOTIDE SEQUENCE [LARGE SCALE GENOMIC DNA]</scope>
    <source>
        <strain evidence="7">KACC 14249</strain>
    </source>
</reference>
<sequence length="253" mass="28013">MTVVGARAATPGSNTDVAQELAALPAQDPRRAELRTQLVEENLPLVRYLAQRYRDLGEPLDDLIQVGTIGLINAVDRFDPDRGAALTTFATPTILGEIKRHFRDRGWALRVPRRLQELQTQLEGARAELNQALGRAPTVHELAEQVGISTEEAIEALEAQQAYSTVPLEGPIDGLDADIALVDTALEDVVDRESLRPLLHRLPAREKRILVLRFFRGLSQNEIADELGISQMHVSRLLSRTVDDLRKGLEDLG</sequence>
<keyword evidence="1" id="KW-0805">Transcription regulation</keyword>
<dbReference type="Pfam" id="PF04542">
    <property type="entry name" value="Sigma70_r2"/>
    <property type="match status" value="1"/>
</dbReference>
<dbReference type="EMBL" id="JBHSRD010000008">
    <property type="protein sequence ID" value="MFC6009022.1"/>
    <property type="molecule type" value="Genomic_DNA"/>
</dbReference>
<feature type="domain" description="RNA polymerase sigma-70" evidence="5">
    <location>
        <begin position="62"/>
        <end position="75"/>
    </location>
</feature>
<dbReference type="PANTHER" id="PTHR30385:SF4">
    <property type="entry name" value="RNA POLYMERASE SIGMA-E FACTOR"/>
    <property type="match status" value="1"/>
</dbReference>
<dbReference type="InterPro" id="IPR014284">
    <property type="entry name" value="RNA_pol_sigma-70_dom"/>
</dbReference>
<comment type="caution">
    <text evidence="6">The sequence shown here is derived from an EMBL/GenBank/DDBJ whole genome shotgun (WGS) entry which is preliminary data.</text>
</comment>
<keyword evidence="2" id="KW-0731">Sigma factor</keyword>
<name>A0ABW1JJH9_9ACTN</name>
<dbReference type="InterPro" id="IPR014322">
    <property type="entry name" value="RNA_pol_sigma-B/F/G"/>
</dbReference>
<evidence type="ECO:0000256" key="1">
    <source>
        <dbReference type="ARBA" id="ARBA00023015"/>
    </source>
</evidence>
<dbReference type="InterPro" id="IPR007627">
    <property type="entry name" value="RNA_pol_sigma70_r2"/>
</dbReference>
<evidence type="ECO:0000259" key="5">
    <source>
        <dbReference type="PROSITE" id="PS00715"/>
    </source>
</evidence>
<keyword evidence="4" id="KW-0804">Transcription</keyword>
<keyword evidence="7" id="KW-1185">Reference proteome</keyword>
<dbReference type="SUPFAM" id="SSF88946">
    <property type="entry name" value="Sigma2 domain of RNA polymerase sigma factors"/>
    <property type="match status" value="1"/>
</dbReference>
<dbReference type="InterPro" id="IPR036388">
    <property type="entry name" value="WH-like_DNA-bd_sf"/>
</dbReference>
<dbReference type="InterPro" id="IPR000943">
    <property type="entry name" value="RNA_pol_sigma70"/>
</dbReference>
<evidence type="ECO:0000256" key="3">
    <source>
        <dbReference type="ARBA" id="ARBA00023125"/>
    </source>
</evidence>
<dbReference type="InterPro" id="IPR007624">
    <property type="entry name" value="RNA_pol_sigma70_r3"/>
</dbReference>
<dbReference type="NCBIfam" id="TIGR02980">
    <property type="entry name" value="SigBFG"/>
    <property type="match status" value="1"/>
</dbReference>
<dbReference type="RefSeq" id="WP_345717550.1">
    <property type="nucleotide sequence ID" value="NZ_BAABFP010000007.1"/>
</dbReference>
<evidence type="ECO:0000313" key="7">
    <source>
        <dbReference type="Proteomes" id="UP001596189"/>
    </source>
</evidence>
<gene>
    <name evidence="6" type="ORF">ACFQDO_17950</name>
</gene>
<dbReference type="InterPro" id="IPR013325">
    <property type="entry name" value="RNA_pol_sigma_r2"/>
</dbReference>
<dbReference type="SUPFAM" id="SSF88659">
    <property type="entry name" value="Sigma3 and sigma4 domains of RNA polymerase sigma factors"/>
    <property type="match status" value="2"/>
</dbReference>
<dbReference type="Proteomes" id="UP001596189">
    <property type="component" value="Unassembled WGS sequence"/>
</dbReference>
<dbReference type="CDD" id="cd06171">
    <property type="entry name" value="Sigma70_r4"/>
    <property type="match status" value="1"/>
</dbReference>
<dbReference type="InterPro" id="IPR013324">
    <property type="entry name" value="RNA_pol_sigma_r3/r4-like"/>
</dbReference>
<protein>
    <submittedName>
        <fullName evidence="6">SigB/SigF/SigG family RNA polymerase sigma factor</fullName>
    </submittedName>
</protein>
<dbReference type="PRINTS" id="PR00046">
    <property type="entry name" value="SIGMA70FCT"/>
</dbReference>